<comment type="caution">
    <text evidence="1">The sequence shown here is derived from an EMBL/GenBank/DDBJ whole genome shotgun (WGS) entry which is preliminary data.</text>
</comment>
<evidence type="ECO:0000313" key="2">
    <source>
        <dbReference type="Proteomes" id="UP001610335"/>
    </source>
</evidence>
<organism evidence="1 2">
    <name type="scientific">Aspergillus cavernicola</name>
    <dbReference type="NCBI Taxonomy" id="176166"/>
    <lineage>
        <taxon>Eukaryota</taxon>
        <taxon>Fungi</taxon>
        <taxon>Dikarya</taxon>
        <taxon>Ascomycota</taxon>
        <taxon>Pezizomycotina</taxon>
        <taxon>Eurotiomycetes</taxon>
        <taxon>Eurotiomycetidae</taxon>
        <taxon>Eurotiales</taxon>
        <taxon>Aspergillaceae</taxon>
        <taxon>Aspergillus</taxon>
        <taxon>Aspergillus subgen. Nidulantes</taxon>
    </lineage>
</organism>
<gene>
    <name evidence="1" type="ORF">BDW59DRAFT_159952</name>
</gene>
<sequence>MENKDWPAREFITSTKLQDLWTEDELRRAANFMELYLDIDGIKVVKNDLLRTFSILVTILWDKWEKFPDLFLRGKHSELGNKDEDVMKLSREQLEHSLGAAYASLFRNRIAAFNPIIIASGHVIKSDEKAINPGNNAERKEYVEDPNGI</sequence>
<dbReference type="Proteomes" id="UP001610335">
    <property type="component" value="Unassembled WGS sequence"/>
</dbReference>
<keyword evidence="2" id="KW-1185">Reference proteome</keyword>
<accession>A0ABR4IJN6</accession>
<dbReference type="EMBL" id="JBFXLS010000022">
    <property type="protein sequence ID" value="KAL2827994.1"/>
    <property type="molecule type" value="Genomic_DNA"/>
</dbReference>
<proteinExistence type="predicted"/>
<protein>
    <submittedName>
        <fullName evidence="1">Uncharacterized protein</fullName>
    </submittedName>
</protein>
<reference evidence="1 2" key="1">
    <citation type="submission" date="2024-07" db="EMBL/GenBank/DDBJ databases">
        <title>Section-level genome sequencing and comparative genomics of Aspergillus sections Usti and Cavernicolus.</title>
        <authorList>
            <consortium name="Lawrence Berkeley National Laboratory"/>
            <person name="Nybo J.L."/>
            <person name="Vesth T.C."/>
            <person name="Theobald S."/>
            <person name="Frisvad J.C."/>
            <person name="Larsen T.O."/>
            <person name="Kjaerboelling I."/>
            <person name="Rothschild-Mancinelli K."/>
            <person name="Lyhne E.K."/>
            <person name="Kogle M.E."/>
            <person name="Barry K."/>
            <person name="Clum A."/>
            <person name="Na H."/>
            <person name="Ledsgaard L."/>
            <person name="Lin J."/>
            <person name="Lipzen A."/>
            <person name="Kuo A."/>
            <person name="Riley R."/>
            <person name="Mondo S."/>
            <person name="LaButti K."/>
            <person name="Haridas S."/>
            <person name="Pangalinan J."/>
            <person name="Salamov A.A."/>
            <person name="Simmons B.A."/>
            <person name="Magnuson J.K."/>
            <person name="Chen J."/>
            <person name="Drula E."/>
            <person name="Henrissat B."/>
            <person name="Wiebenga A."/>
            <person name="Lubbers R.J."/>
            <person name="Gomes A.C."/>
            <person name="Makela M.R."/>
            <person name="Stajich J."/>
            <person name="Grigoriev I.V."/>
            <person name="Mortensen U.H."/>
            <person name="De vries R.P."/>
            <person name="Baker S.E."/>
            <person name="Andersen M.R."/>
        </authorList>
    </citation>
    <scope>NUCLEOTIDE SEQUENCE [LARGE SCALE GENOMIC DNA]</scope>
    <source>
        <strain evidence="1 2">CBS 600.67</strain>
    </source>
</reference>
<name>A0ABR4IJN6_9EURO</name>
<evidence type="ECO:0000313" key="1">
    <source>
        <dbReference type="EMBL" id="KAL2827994.1"/>
    </source>
</evidence>